<evidence type="ECO:0000256" key="1">
    <source>
        <dbReference type="SAM" id="MobiDB-lite"/>
    </source>
</evidence>
<name>A0ABD2ZET3_9GENT</name>
<comment type="caution">
    <text evidence="2">The sequence shown here is derived from an EMBL/GenBank/DDBJ whole genome shotgun (WGS) entry which is preliminary data.</text>
</comment>
<accession>A0ABD2ZET3</accession>
<sequence length="134" mass="14807">MVDYYVNFNAYMKVANNVGLPLVVESAHVSTEATQVPQAAYQNDELVQDREVAEVEHAHATTKAKQVPITEAETHDSTRGDNQVMDLEQIERTEVGPNEDAQVLEMSQSAPMSLDSEWAAALAQRAKIATSYEK</sequence>
<proteinExistence type="predicted"/>
<dbReference type="AlphaFoldDB" id="A0ABD2ZET3"/>
<keyword evidence="3" id="KW-1185">Reference proteome</keyword>
<gene>
    <name evidence="2" type="ORF">ACH5RR_023794</name>
</gene>
<protein>
    <submittedName>
        <fullName evidence="2">Uncharacterized protein</fullName>
    </submittedName>
</protein>
<feature type="region of interest" description="Disordered" evidence="1">
    <location>
        <begin position="55"/>
        <end position="84"/>
    </location>
</feature>
<organism evidence="2 3">
    <name type="scientific">Cinchona calisaya</name>
    <dbReference type="NCBI Taxonomy" id="153742"/>
    <lineage>
        <taxon>Eukaryota</taxon>
        <taxon>Viridiplantae</taxon>
        <taxon>Streptophyta</taxon>
        <taxon>Embryophyta</taxon>
        <taxon>Tracheophyta</taxon>
        <taxon>Spermatophyta</taxon>
        <taxon>Magnoliopsida</taxon>
        <taxon>eudicotyledons</taxon>
        <taxon>Gunneridae</taxon>
        <taxon>Pentapetalae</taxon>
        <taxon>asterids</taxon>
        <taxon>lamiids</taxon>
        <taxon>Gentianales</taxon>
        <taxon>Rubiaceae</taxon>
        <taxon>Cinchonoideae</taxon>
        <taxon>Cinchoneae</taxon>
        <taxon>Cinchona</taxon>
    </lineage>
</organism>
<dbReference type="Proteomes" id="UP001630127">
    <property type="component" value="Unassembled WGS sequence"/>
</dbReference>
<dbReference type="EMBL" id="JBJUIK010000010">
    <property type="protein sequence ID" value="KAL3516892.1"/>
    <property type="molecule type" value="Genomic_DNA"/>
</dbReference>
<evidence type="ECO:0000313" key="2">
    <source>
        <dbReference type="EMBL" id="KAL3516892.1"/>
    </source>
</evidence>
<evidence type="ECO:0000313" key="3">
    <source>
        <dbReference type="Proteomes" id="UP001630127"/>
    </source>
</evidence>
<reference evidence="2 3" key="1">
    <citation type="submission" date="2024-11" db="EMBL/GenBank/DDBJ databases">
        <title>A near-complete genome assembly of Cinchona calisaya.</title>
        <authorList>
            <person name="Lian D.C."/>
            <person name="Zhao X.W."/>
            <person name="Wei L."/>
        </authorList>
    </citation>
    <scope>NUCLEOTIDE SEQUENCE [LARGE SCALE GENOMIC DNA]</scope>
    <source>
        <tissue evidence="2">Nenye</tissue>
    </source>
</reference>